<evidence type="ECO:0000259" key="3">
    <source>
        <dbReference type="SMART" id="SM00148"/>
    </source>
</evidence>
<proteinExistence type="predicted"/>
<keyword evidence="5" id="KW-1185">Reference proteome</keyword>
<dbReference type="Gene3D" id="3.20.20.190">
    <property type="entry name" value="Phosphatidylinositol (PI) phosphodiesterase"/>
    <property type="match status" value="1"/>
</dbReference>
<gene>
    <name evidence="4" type="primary">PLC4</name>
    <name evidence="4" type="ORF">KSP40_PGU004751</name>
</gene>
<feature type="domain" description="Phosphatidylinositol-specific phospholipase C X" evidence="3">
    <location>
        <begin position="1"/>
        <end position="101"/>
    </location>
</feature>
<evidence type="ECO:0000256" key="2">
    <source>
        <dbReference type="SAM" id="MobiDB-lite"/>
    </source>
</evidence>
<organism evidence="4 5">
    <name type="scientific">Platanthera guangdongensis</name>
    <dbReference type="NCBI Taxonomy" id="2320717"/>
    <lineage>
        <taxon>Eukaryota</taxon>
        <taxon>Viridiplantae</taxon>
        <taxon>Streptophyta</taxon>
        <taxon>Embryophyta</taxon>
        <taxon>Tracheophyta</taxon>
        <taxon>Spermatophyta</taxon>
        <taxon>Magnoliopsida</taxon>
        <taxon>Liliopsida</taxon>
        <taxon>Asparagales</taxon>
        <taxon>Orchidaceae</taxon>
        <taxon>Orchidoideae</taxon>
        <taxon>Orchideae</taxon>
        <taxon>Orchidinae</taxon>
        <taxon>Platanthera</taxon>
    </lineage>
</organism>
<accession>A0ABR2LI14</accession>
<dbReference type="Proteomes" id="UP001412067">
    <property type="component" value="Unassembled WGS sequence"/>
</dbReference>
<comment type="subcellular location">
    <subcellularLocation>
        <location evidence="1">Cell membrane</location>
        <topology evidence="1">Peripheral membrane protein</topology>
    </subcellularLocation>
</comment>
<feature type="region of interest" description="Disordered" evidence="2">
    <location>
        <begin position="108"/>
        <end position="169"/>
    </location>
</feature>
<evidence type="ECO:0000313" key="4">
    <source>
        <dbReference type="EMBL" id="KAK8940224.1"/>
    </source>
</evidence>
<comment type="caution">
    <text evidence="4">The sequence shown here is derived from an EMBL/GenBank/DDBJ whole genome shotgun (WGS) entry which is preliminary data.</text>
</comment>
<dbReference type="InterPro" id="IPR000909">
    <property type="entry name" value="PLipase_C_PInositol-sp_X_dom"/>
</dbReference>
<dbReference type="SMART" id="SM00148">
    <property type="entry name" value="PLCXc"/>
    <property type="match status" value="1"/>
</dbReference>
<sequence>MAERSSFKKGSLGALVEVLRTLTSPVDLLKCLNSIKEFAFVASEYPVVITLEDHLTPDLQAKVAEMVIDTFGDMLYYPNSDHVTEFPSPELLKKKIILSTKPPKEYLESKSFKEENKSQTGKTSNEEEAWGKEVPDLKTAIETYEQEDNNSDHDDEDDDPQQKSQAPALQYKHLITIRAGKPKGSLIDALKADPNNVRRLSLSEQQLTKAAATHGTDLVRSSRGERAWHRIKGRSLCLDFPKAVIEVGGLLADDEPFEQWMGVRNLTVCEVGSRRVLLWLA</sequence>
<protein>
    <submittedName>
        <fullName evidence="4">Phosphoinositide phospholipase C 4</fullName>
    </submittedName>
</protein>
<feature type="compositionally biased region" description="Acidic residues" evidence="2">
    <location>
        <begin position="144"/>
        <end position="159"/>
    </location>
</feature>
<feature type="compositionally biased region" description="Basic and acidic residues" evidence="2">
    <location>
        <begin position="108"/>
        <end position="117"/>
    </location>
</feature>
<dbReference type="PANTHER" id="PTHR10336:SF212">
    <property type="entry name" value="PHOSPHOINOSITIDE PHOSPHOLIPASE C"/>
    <property type="match status" value="1"/>
</dbReference>
<dbReference type="PANTHER" id="PTHR10336">
    <property type="entry name" value="PHOSPHOINOSITIDE-SPECIFIC PHOSPHOLIPASE C FAMILY PROTEIN"/>
    <property type="match status" value="1"/>
</dbReference>
<evidence type="ECO:0000313" key="5">
    <source>
        <dbReference type="Proteomes" id="UP001412067"/>
    </source>
</evidence>
<dbReference type="InterPro" id="IPR001192">
    <property type="entry name" value="PI-PLC_fam"/>
</dbReference>
<dbReference type="SUPFAM" id="SSF51695">
    <property type="entry name" value="PLC-like phosphodiesterases"/>
    <property type="match status" value="1"/>
</dbReference>
<dbReference type="InterPro" id="IPR017946">
    <property type="entry name" value="PLC-like_Pdiesterase_TIM-brl"/>
</dbReference>
<name>A0ABR2LI14_9ASPA</name>
<evidence type="ECO:0000256" key="1">
    <source>
        <dbReference type="ARBA" id="ARBA00004202"/>
    </source>
</evidence>
<dbReference type="EMBL" id="JBBWWR010000020">
    <property type="protein sequence ID" value="KAK8940224.1"/>
    <property type="molecule type" value="Genomic_DNA"/>
</dbReference>
<dbReference type="Pfam" id="PF00388">
    <property type="entry name" value="PI-PLC-X"/>
    <property type="match status" value="1"/>
</dbReference>
<reference evidence="4 5" key="1">
    <citation type="journal article" date="2022" name="Nat. Plants">
        <title>Genomes of leafy and leafless Platanthera orchids illuminate the evolution of mycoheterotrophy.</title>
        <authorList>
            <person name="Li M.H."/>
            <person name="Liu K.W."/>
            <person name="Li Z."/>
            <person name="Lu H.C."/>
            <person name="Ye Q.L."/>
            <person name="Zhang D."/>
            <person name="Wang J.Y."/>
            <person name="Li Y.F."/>
            <person name="Zhong Z.M."/>
            <person name="Liu X."/>
            <person name="Yu X."/>
            <person name="Liu D.K."/>
            <person name="Tu X.D."/>
            <person name="Liu B."/>
            <person name="Hao Y."/>
            <person name="Liao X.Y."/>
            <person name="Jiang Y.T."/>
            <person name="Sun W.H."/>
            <person name="Chen J."/>
            <person name="Chen Y.Q."/>
            <person name="Ai Y."/>
            <person name="Zhai J.W."/>
            <person name="Wu S.S."/>
            <person name="Zhou Z."/>
            <person name="Hsiao Y.Y."/>
            <person name="Wu W.L."/>
            <person name="Chen Y.Y."/>
            <person name="Lin Y.F."/>
            <person name="Hsu J.L."/>
            <person name="Li C.Y."/>
            <person name="Wang Z.W."/>
            <person name="Zhao X."/>
            <person name="Zhong W.Y."/>
            <person name="Ma X.K."/>
            <person name="Ma L."/>
            <person name="Huang J."/>
            <person name="Chen G.Z."/>
            <person name="Huang M.Z."/>
            <person name="Huang L."/>
            <person name="Peng D.H."/>
            <person name="Luo Y.B."/>
            <person name="Zou S.Q."/>
            <person name="Chen S.P."/>
            <person name="Lan S."/>
            <person name="Tsai W.C."/>
            <person name="Van de Peer Y."/>
            <person name="Liu Z.J."/>
        </authorList>
    </citation>
    <scope>NUCLEOTIDE SEQUENCE [LARGE SCALE GENOMIC DNA]</scope>
    <source>
        <strain evidence="4">Lor288</strain>
    </source>
</reference>
<dbReference type="PROSITE" id="PS50007">
    <property type="entry name" value="PIPLC_X_DOMAIN"/>
    <property type="match status" value="1"/>
</dbReference>